<dbReference type="EMBL" id="CP028324">
    <property type="protein sequence ID" value="AVR97146.1"/>
    <property type="molecule type" value="Genomic_DNA"/>
</dbReference>
<dbReference type="Pfam" id="PF02195">
    <property type="entry name" value="ParB_N"/>
    <property type="match status" value="1"/>
</dbReference>
<protein>
    <submittedName>
        <fullName evidence="2">Transcriptional regulator</fullName>
    </submittedName>
</protein>
<dbReference type="RefSeq" id="WP_107142495.1">
    <property type="nucleotide sequence ID" value="NZ_CP028324.1"/>
</dbReference>
<feature type="domain" description="ParB-like N-terminal" evidence="1">
    <location>
        <begin position="18"/>
        <end position="82"/>
    </location>
</feature>
<evidence type="ECO:0000313" key="2">
    <source>
        <dbReference type="EMBL" id="AVR97146.1"/>
    </source>
</evidence>
<dbReference type="OrthoDB" id="8565623at2"/>
<dbReference type="Proteomes" id="UP000240505">
    <property type="component" value="Chromosome"/>
</dbReference>
<sequence>MSDEMSYCVAIKPLDFFRSSEHVNQADVHKLAASIADTGVWTTPIPVDSATGIIMDGNHRARAAALLRLRYVPCVLLSYADARVSVTHWRTGEPFRVDRIVEPILGAGQVLPYKTTRHRFAPALPRTAIELAVLR</sequence>
<gene>
    <name evidence="2" type="ORF">C9I28_16975</name>
</gene>
<dbReference type="Gene3D" id="3.90.1530.10">
    <property type="entry name" value="Conserved hypothetical protein from pyrococcus furiosus pfu- 392566-001, ParB domain"/>
    <property type="match status" value="1"/>
</dbReference>
<organism evidence="2 3">
    <name type="scientific">Pseudoduganella armeniaca</name>
    <dbReference type="NCBI Taxonomy" id="2072590"/>
    <lineage>
        <taxon>Bacteria</taxon>
        <taxon>Pseudomonadati</taxon>
        <taxon>Pseudomonadota</taxon>
        <taxon>Betaproteobacteria</taxon>
        <taxon>Burkholderiales</taxon>
        <taxon>Oxalobacteraceae</taxon>
        <taxon>Telluria group</taxon>
        <taxon>Pseudoduganella</taxon>
    </lineage>
</organism>
<reference evidence="2 3" key="1">
    <citation type="submission" date="2018-03" db="EMBL/GenBank/DDBJ databases">
        <title>Massilia armeniaca sp. nov., isolated from desert soil.</title>
        <authorList>
            <person name="Huang H."/>
            <person name="Ren M."/>
        </authorList>
    </citation>
    <scope>NUCLEOTIDE SEQUENCE [LARGE SCALE GENOMIC DNA]</scope>
    <source>
        <strain evidence="2 3">ZMN-3</strain>
    </source>
</reference>
<dbReference type="KEGG" id="masz:C9I28_16975"/>
<accession>A0A2R4CC05</accession>
<dbReference type="AlphaFoldDB" id="A0A2R4CC05"/>
<dbReference type="InterPro" id="IPR036086">
    <property type="entry name" value="ParB/Sulfiredoxin_sf"/>
</dbReference>
<proteinExistence type="predicted"/>
<name>A0A2R4CC05_9BURK</name>
<keyword evidence="3" id="KW-1185">Reference proteome</keyword>
<evidence type="ECO:0000313" key="3">
    <source>
        <dbReference type="Proteomes" id="UP000240505"/>
    </source>
</evidence>
<evidence type="ECO:0000259" key="1">
    <source>
        <dbReference type="Pfam" id="PF02195"/>
    </source>
</evidence>
<dbReference type="InterPro" id="IPR003115">
    <property type="entry name" value="ParB_N"/>
</dbReference>
<dbReference type="SUPFAM" id="SSF110849">
    <property type="entry name" value="ParB/Sulfiredoxin"/>
    <property type="match status" value="1"/>
</dbReference>